<reference evidence="10 11" key="1">
    <citation type="submission" date="2018-06" db="EMBL/GenBank/DDBJ databases">
        <title>Genomic Encyclopedia of Type Strains, Phase IV (KMG-IV): sequencing the most valuable type-strain genomes for metagenomic binning, comparative biology and taxonomic classification.</title>
        <authorList>
            <person name="Goeker M."/>
        </authorList>
    </citation>
    <scope>NUCLEOTIDE SEQUENCE [LARGE SCALE GENOMIC DNA]</scope>
    <source>
        <strain evidence="10 11">DSM 24875</strain>
    </source>
</reference>
<dbReference type="AlphaFoldDB" id="A0A366FIH5"/>
<comment type="caution">
    <text evidence="10">The sequence shown here is derived from an EMBL/GenBank/DDBJ whole genome shotgun (WGS) entry which is preliminary data.</text>
</comment>
<dbReference type="RefSeq" id="WP_113889064.1">
    <property type="nucleotide sequence ID" value="NZ_QNRK01000009.1"/>
</dbReference>
<keyword evidence="7" id="KW-0143">Chaperone</keyword>
<protein>
    <recommendedName>
        <fullName evidence="9">Ancillary SecYEG translocon subunit/Cell division coordinator CpoB TPR domain-containing protein</fullName>
    </recommendedName>
</protein>
<dbReference type="InterPro" id="IPR026039">
    <property type="entry name" value="YfgM"/>
</dbReference>
<evidence type="ECO:0000256" key="5">
    <source>
        <dbReference type="ARBA" id="ARBA00022989"/>
    </source>
</evidence>
<keyword evidence="4 8" id="KW-0812">Transmembrane</keyword>
<evidence type="ECO:0000313" key="11">
    <source>
        <dbReference type="Proteomes" id="UP000253529"/>
    </source>
</evidence>
<keyword evidence="5 8" id="KW-1133">Transmembrane helix</keyword>
<proteinExistence type="predicted"/>
<dbReference type="Pfam" id="PF09976">
    <property type="entry name" value="TPR_21"/>
    <property type="match status" value="1"/>
</dbReference>
<dbReference type="OrthoDB" id="7173339at2"/>
<evidence type="ECO:0000256" key="3">
    <source>
        <dbReference type="ARBA" id="ARBA00022475"/>
    </source>
</evidence>
<evidence type="ECO:0000259" key="9">
    <source>
        <dbReference type="Pfam" id="PF09976"/>
    </source>
</evidence>
<dbReference type="InterPro" id="IPR018704">
    <property type="entry name" value="SecYEG/CpoB_TPR"/>
</dbReference>
<evidence type="ECO:0000256" key="8">
    <source>
        <dbReference type="SAM" id="Phobius"/>
    </source>
</evidence>
<comment type="subcellular location">
    <subcellularLocation>
        <location evidence="2">Cell membrane</location>
    </subcellularLocation>
    <subcellularLocation>
        <location evidence="1">Membrane</location>
        <topology evidence="1">Single-pass membrane protein</topology>
    </subcellularLocation>
</comment>
<dbReference type="PANTHER" id="PTHR38035:SF1">
    <property type="entry name" value="ANCILLARY SECYEG TRANSLOCON SUBUNIT"/>
    <property type="match status" value="1"/>
</dbReference>
<feature type="transmembrane region" description="Helical" evidence="8">
    <location>
        <begin position="24"/>
        <end position="45"/>
    </location>
</feature>
<evidence type="ECO:0000256" key="1">
    <source>
        <dbReference type="ARBA" id="ARBA00004167"/>
    </source>
</evidence>
<keyword evidence="3" id="KW-1003">Cell membrane</keyword>
<evidence type="ECO:0000256" key="7">
    <source>
        <dbReference type="ARBA" id="ARBA00023186"/>
    </source>
</evidence>
<keyword evidence="11" id="KW-1185">Reference proteome</keyword>
<evidence type="ECO:0000256" key="4">
    <source>
        <dbReference type="ARBA" id="ARBA00022692"/>
    </source>
</evidence>
<feature type="domain" description="Ancillary SecYEG translocon subunit/Cell division coordinator CpoB TPR" evidence="9">
    <location>
        <begin position="19"/>
        <end position="141"/>
    </location>
</feature>
<dbReference type="Proteomes" id="UP000253529">
    <property type="component" value="Unassembled WGS sequence"/>
</dbReference>
<dbReference type="GO" id="GO:0005886">
    <property type="term" value="C:plasma membrane"/>
    <property type="evidence" value="ECO:0007669"/>
    <property type="project" value="UniProtKB-SubCell"/>
</dbReference>
<dbReference type="PANTHER" id="PTHR38035">
    <property type="entry name" value="UPF0070 PROTEIN YFGM"/>
    <property type="match status" value="1"/>
</dbReference>
<evidence type="ECO:0000313" key="10">
    <source>
        <dbReference type="EMBL" id="RBP14387.1"/>
    </source>
</evidence>
<name>A0A366FIH5_9HYPH</name>
<accession>A0A366FIH5</accession>
<gene>
    <name evidence="10" type="ORF">DFR50_109141</name>
</gene>
<evidence type="ECO:0000256" key="6">
    <source>
        <dbReference type="ARBA" id="ARBA00023136"/>
    </source>
</evidence>
<sequence length="218" mass="22988">MSDIFQEVDEEVRRDRAAEFWKKYQNVIIAAAVLIVLASAGFRYWQHQREAAAQAAGDQLQAAIAAFDAGKPNEAFGGLAKLAAEAPGGYRVLAQMTEAGAKSATDPAAAISAFQAIGGNSAVDPMFRDAAKLRAALLQLGVSGEESAGVTALTSLANAEGPFRRLAKLTLAALDIGRGDYDAAGKDLDDVLADPEASQRERNLAERWLALVASNRAK</sequence>
<keyword evidence="6 8" id="KW-0472">Membrane</keyword>
<dbReference type="EMBL" id="QNRK01000009">
    <property type="protein sequence ID" value="RBP14387.1"/>
    <property type="molecule type" value="Genomic_DNA"/>
</dbReference>
<evidence type="ECO:0000256" key="2">
    <source>
        <dbReference type="ARBA" id="ARBA00004236"/>
    </source>
</evidence>
<organism evidence="10 11">
    <name type="scientific">Roseiarcus fermentans</name>
    <dbReference type="NCBI Taxonomy" id="1473586"/>
    <lineage>
        <taxon>Bacteria</taxon>
        <taxon>Pseudomonadati</taxon>
        <taxon>Pseudomonadota</taxon>
        <taxon>Alphaproteobacteria</taxon>
        <taxon>Hyphomicrobiales</taxon>
        <taxon>Roseiarcaceae</taxon>
        <taxon>Roseiarcus</taxon>
    </lineage>
</organism>
<dbReference type="GO" id="GO:0044877">
    <property type="term" value="F:protein-containing complex binding"/>
    <property type="evidence" value="ECO:0007669"/>
    <property type="project" value="InterPro"/>
</dbReference>